<organism evidence="3 4">
    <name type="scientific">Aquatica leii</name>
    <dbReference type="NCBI Taxonomy" id="1421715"/>
    <lineage>
        <taxon>Eukaryota</taxon>
        <taxon>Metazoa</taxon>
        <taxon>Ecdysozoa</taxon>
        <taxon>Arthropoda</taxon>
        <taxon>Hexapoda</taxon>
        <taxon>Insecta</taxon>
        <taxon>Pterygota</taxon>
        <taxon>Neoptera</taxon>
        <taxon>Endopterygota</taxon>
        <taxon>Coleoptera</taxon>
        <taxon>Polyphaga</taxon>
        <taxon>Elateriformia</taxon>
        <taxon>Elateroidea</taxon>
        <taxon>Lampyridae</taxon>
        <taxon>Luciolinae</taxon>
        <taxon>Aquatica</taxon>
    </lineage>
</organism>
<gene>
    <name evidence="3" type="ORF">RN001_012116</name>
</gene>
<dbReference type="PANTHER" id="PTHR45749:SF28">
    <property type="entry name" value="ZINC FINGER MYM-TYPE PROTEIN 1-LIKE-RELATED"/>
    <property type="match status" value="1"/>
</dbReference>
<dbReference type="EMBL" id="JARPUR010000005">
    <property type="protein sequence ID" value="KAK4875694.1"/>
    <property type="molecule type" value="Genomic_DNA"/>
</dbReference>
<dbReference type="GO" id="GO:0046983">
    <property type="term" value="F:protein dimerization activity"/>
    <property type="evidence" value="ECO:0007669"/>
    <property type="project" value="InterPro"/>
</dbReference>
<evidence type="ECO:0000313" key="3">
    <source>
        <dbReference type="EMBL" id="KAK4875694.1"/>
    </source>
</evidence>
<dbReference type="SUPFAM" id="SSF53098">
    <property type="entry name" value="Ribonuclease H-like"/>
    <property type="match status" value="1"/>
</dbReference>
<dbReference type="Pfam" id="PF14291">
    <property type="entry name" value="DUF4371"/>
    <property type="match status" value="1"/>
</dbReference>
<reference evidence="4" key="1">
    <citation type="submission" date="2023-01" db="EMBL/GenBank/DDBJ databases">
        <title>Key to firefly adult light organ development and bioluminescence: homeobox transcription factors regulate luciferase expression and transportation to peroxisome.</title>
        <authorList>
            <person name="Fu X."/>
        </authorList>
    </citation>
    <scope>NUCLEOTIDE SEQUENCE [LARGE SCALE GENOMIC DNA]</scope>
</reference>
<dbReference type="PANTHER" id="PTHR45749">
    <property type="match status" value="1"/>
</dbReference>
<protein>
    <recommendedName>
        <fullName evidence="5">Zinc finger MYM-type protein 1-like</fullName>
    </recommendedName>
</protein>
<evidence type="ECO:0008006" key="5">
    <source>
        <dbReference type="Google" id="ProtNLM"/>
    </source>
</evidence>
<dbReference type="InterPro" id="IPR025398">
    <property type="entry name" value="DUF4371"/>
</dbReference>
<name>A0AAN7P2J9_9COLE</name>
<evidence type="ECO:0000313" key="4">
    <source>
        <dbReference type="Proteomes" id="UP001353858"/>
    </source>
</evidence>
<dbReference type="InterPro" id="IPR012337">
    <property type="entry name" value="RNaseH-like_sf"/>
</dbReference>
<comment type="caution">
    <text evidence="3">The sequence shown here is derived from an EMBL/GenBank/DDBJ whole genome shotgun (WGS) entry which is preliminary data.</text>
</comment>
<dbReference type="AlphaFoldDB" id="A0AAN7P2J9"/>
<dbReference type="Pfam" id="PF05699">
    <property type="entry name" value="Dimer_Tnp_hAT"/>
    <property type="match status" value="1"/>
</dbReference>
<accession>A0AAN7P2J9</accession>
<keyword evidence="4" id="KW-1185">Reference proteome</keyword>
<feature type="domain" description="DUF4371" evidence="2">
    <location>
        <begin position="143"/>
        <end position="320"/>
    </location>
</feature>
<dbReference type="Proteomes" id="UP001353858">
    <property type="component" value="Unassembled WGS sequence"/>
</dbReference>
<sequence length="617" mass="71445">MDVIFKLSETKFHKLTYQEQLAIKDQGRPKPKLKIEVAGKSRGKTYLRQFNMDVYSRNNWICGCNQKDALFCFPCVLFADDRGEKIWTETGVKDLVHLSEKIKKHENSKTHIGNEIRFALFGKINIQAQLDSAYWVNIQKHNEEVTKNRYILTKIINCIKFCGAFELALRGHDEKETSENPGIFRGLVNFSSELDRTLEEHLKNASIFKGTSKSIQNDILDCMLELCHEEIIQEINKTPFLAVMADETTDVSAKFQMVTIFRYVTKDGDPVERFWNFLLPMKHDAKTLSETILGVIDPILKNENQKLIAQTYDGAAVMSVFFGDLNEIPAFFSHSPQRVAVLDQIVGRKMPRSIPTRWNFNIRTVNIVYEYRDCIIECMEQLKDDSNALTCRQASGIRRILQDSNFTFWLTFFHHAMPHVDVLYNQLQKRNIDPTEAQRVISVFEQNINSVRNKIDSIILEASNFDTLSIGAKRKQRFEFTNHLIAASLIISEKFVQYHNKFPENELDITYLRGAVPFLKFIISNNLEETMGETKKLLQILVTTPMTTTEAERSFSTLKRIKTFLRNSMCEDRLTALSMLSIEKKFIAEIPNFNEKVIDKFAAKKDRRIPLIIKKLQ</sequence>
<evidence type="ECO:0000259" key="2">
    <source>
        <dbReference type="Pfam" id="PF14291"/>
    </source>
</evidence>
<evidence type="ECO:0000259" key="1">
    <source>
        <dbReference type="Pfam" id="PF05699"/>
    </source>
</evidence>
<proteinExistence type="predicted"/>
<feature type="domain" description="HAT C-terminal dimerisation" evidence="1">
    <location>
        <begin position="531"/>
        <end position="584"/>
    </location>
</feature>
<dbReference type="InterPro" id="IPR008906">
    <property type="entry name" value="HATC_C_dom"/>
</dbReference>